<accession>A0ABP3GU40</accession>
<dbReference type="PANTHER" id="PTHR33434:SF2">
    <property type="entry name" value="FATTY ACID-BINDING PROTEIN TM_1468"/>
    <property type="match status" value="1"/>
</dbReference>
<dbReference type="InterPro" id="IPR043168">
    <property type="entry name" value="DegV_C"/>
</dbReference>
<gene>
    <name evidence="3" type="ORF">GCM10008932_04930</name>
</gene>
<dbReference type="Pfam" id="PF02645">
    <property type="entry name" value="DegV"/>
    <property type="match status" value="1"/>
</dbReference>
<protein>
    <submittedName>
        <fullName evidence="3">DegV family protein</fullName>
    </submittedName>
</protein>
<dbReference type="PROSITE" id="PS51482">
    <property type="entry name" value="DEGV"/>
    <property type="match status" value="1"/>
</dbReference>
<keyword evidence="2" id="KW-0446">Lipid-binding</keyword>
<dbReference type="EMBL" id="BAAACW010000029">
    <property type="protein sequence ID" value="GAA0354953.1"/>
    <property type="molecule type" value="Genomic_DNA"/>
</dbReference>
<reference evidence="4" key="1">
    <citation type="journal article" date="2019" name="Int. J. Syst. Evol. Microbiol.">
        <title>The Global Catalogue of Microorganisms (GCM) 10K type strain sequencing project: providing services to taxonomists for standard genome sequencing and annotation.</title>
        <authorList>
            <consortium name="The Broad Institute Genomics Platform"/>
            <consortium name="The Broad Institute Genome Sequencing Center for Infectious Disease"/>
            <person name="Wu L."/>
            <person name="Ma J."/>
        </authorList>
    </citation>
    <scope>NUCLEOTIDE SEQUENCE [LARGE SCALE GENOMIC DNA]</scope>
    <source>
        <strain evidence="4">JCM 12662</strain>
    </source>
</reference>
<dbReference type="PANTHER" id="PTHR33434">
    <property type="entry name" value="DEGV DOMAIN-CONTAINING PROTEIN DR_1986-RELATED"/>
    <property type="match status" value="1"/>
</dbReference>
<dbReference type="NCBIfam" id="TIGR00762">
    <property type="entry name" value="DegV"/>
    <property type="match status" value="1"/>
</dbReference>
<dbReference type="InterPro" id="IPR050270">
    <property type="entry name" value="DegV_domain_contain"/>
</dbReference>
<dbReference type="Gene3D" id="3.30.1180.10">
    <property type="match status" value="1"/>
</dbReference>
<dbReference type="SUPFAM" id="SSF82549">
    <property type="entry name" value="DAK1/DegV-like"/>
    <property type="match status" value="1"/>
</dbReference>
<proteinExistence type="predicted"/>
<dbReference type="Gene3D" id="3.40.50.10170">
    <property type="match status" value="1"/>
</dbReference>
<comment type="caution">
    <text evidence="3">The sequence shown here is derived from an EMBL/GenBank/DDBJ whole genome shotgun (WGS) entry which is preliminary data.</text>
</comment>
<dbReference type="InterPro" id="IPR003797">
    <property type="entry name" value="DegV"/>
</dbReference>
<evidence type="ECO:0000256" key="1">
    <source>
        <dbReference type="ARBA" id="ARBA00003238"/>
    </source>
</evidence>
<organism evidence="3 4">
    <name type="scientific">Alkalibacterium iburiense</name>
    <dbReference type="NCBI Taxonomy" id="290589"/>
    <lineage>
        <taxon>Bacteria</taxon>
        <taxon>Bacillati</taxon>
        <taxon>Bacillota</taxon>
        <taxon>Bacilli</taxon>
        <taxon>Lactobacillales</taxon>
        <taxon>Carnobacteriaceae</taxon>
        <taxon>Alkalibacterium</taxon>
    </lineage>
</organism>
<evidence type="ECO:0000313" key="3">
    <source>
        <dbReference type="EMBL" id="GAA0354953.1"/>
    </source>
</evidence>
<dbReference type="RefSeq" id="WP_343753671.1">
    <property type="nucleotide sequence ID" value="NZ_BAAACW010000029.1"/>
</dbReference>
<evidence type="ECO:0000256" key="2">
    <source>
        <dbReference type="ARBA" id="ARBA00023121"/>
    </source>
</evidence>
<keyword evidence="4" id="KW-1185">Reference proteome</keyword>
<evidence type="ECO:0000313" key="4">
    <source>
        <dbReference type="Proteomes" id="UP001501166"/>
    </source>
</evidence>
<sequence>MRIAIVTDSTAYLNDEDYRLGNIYSVPLSCIFKDQAYREGIDITTEEFFEKVKTVSELPTSSQPTVGDFTGVYESLQGEYDAVISIHLSKKISGTFQNAYTVAQSIKGIDVHPFDSELTAAGQAFLVRAASQMAYESKSVQEILDHLEELKNVTELYFVVDNLTNLIKGGRLSKTAGGFATLLNIKPVLTLKDGEIVPYDKIRTKKKALKKIETLFEEAVNKADYPIKATIIHAYSEEEGKEFKKRLEEKFPTIPFNFSHVGPVIGVHAGEGAVGLSWTKNDSH</sequence>
<dbReference type="Proteomes" id="UP001501166">
    <property type="component" value="Unassembled WGS sequence"/>
</dbReference>
<name>A0ABP3GU40_9LACT</name>
<comment type="function">
    <text evidence="1">May bind long-chain fatty acids, such as palmitate, and may play a role in lipid transport or fatty acid metabolism.</text>
</comment>